<dbReference type="STRING" id="84035.SAMN05660742_1175"/>
<reference evidence="1 2" key="1">
    <citation type="submission" date="2016-10" db="EMBL/GenBank/DDBJ databases">
        <authorList>
            <person name="de Groot N.N."/>
        </authorList>
    </citation>
    <scope>NUCLEOTIDE SEQUENCE [LARGE SCALE GENOMIC DNA]</scope>
    <source>
        <strain evidence="1 2">DSM 2179</strain>
    </source>
</reference>
<evidence type="ECO:0000313" key="2">
    <source>
        <dbReference type="Proteomes" id="UP000199662"/>
    </source>
</evidence>
<protein>
    <submittedName>
        <fullName evidence="1">Phage late control gene D protein (GPD)</fullName>
    </submittedName>
</protein>
<sequence length="467" mass="52280">MSAISYDKIKVISPWDIQSIYELKITNKLNEHGELQLTALISEASGKSAGLQETITDQIQVIIIDETNTKAIFKGRLKDVDISVTTGVYTLQASALSESSIMDEEKKSRSFQNTSLNYSDIVEKVTQDYSGKSFQLTADKVVIDGPIIQYQETDWQFIKRMASLMETVIVADGEVQDQIFSFGYPKGKNKTLPKDIAYKSGKNIKAFYEDAGYNSHLISNEYTYYEVESHDELNIGDQVTFLEYEMYVGAVTIELIQGLLVYRATLVRKMTLRQNPIYNSNIQGISLEGIILDLQNQSVKLQLNIDQEQDEATAYWYPFVPLTTDMMYLMPQIGTNASLYIPGLKEQNAIITGCVRSNGASCEDTSDSNNRFMGTEYGQELKITPGGIYLTAGRDNLILTFDDETGINISSHKGIVMEAKEEIMIKSGKKVALNAPSQVLMNTPTSFVSMENEMYFCAPNVHVNRNG</sequence>
<dbReference type="Gene3D" id="3.55.50.10">
    <property type="entry name" value="Baseplate protein-like domains"/>
    <property type="match status" value="1"/>
</dbReference>
<dbReference type="SUPFAM" id="SSF69279">
    <property type="entry name" value="Phage tail proteins"/>
    <property type="match status" value="1"/>
</dbReference>
<accession>A0A1H7BM12</accession>
<dbReference type="AlphaFoldDB" id="A0A1H7BM12"/>
<keyword evidence="2" id="KW-1185">Reference proteome</keyword>
<gene>
    <name evidence="1" type="ORF">SAMN05660742_1175</name>
</gene>
<dbReference type="EMBL" id="FNZK01000017">
    <property type="protein sequence ID" value="SEJ78498.1"/>
    <property type="molecule type" value="Genomic_DNA"/>
</dbReference>
<evidence type="ECO:0000313" key="1">
    <source>
        <dbReference type="EMBL" id="SEJ78498.1"/>
    </source>
</evidence>
<name>A0A1H7BM12_9FIRM</name>
<proteinExistence type="predicted"/>
<dbReference type="Pfam" id="PF05954">
    <property type="entry name" value="Phage_GPD"/>
    <property type="match status" value="1"/>
</dbReference>
<organism evidence="1 2">
    <name type="scientific">Propionispira arboris</name>
    <dbReference type="NCBI Taxonomy" id="84035"/>
    <lineage>
        <taxon>Bacteria</taxon>
        <taxon>Bacillati</taxon>
        <taxon>Bacillota</taxon>
        <taxon>Negativicutes</taxon>
        <taxon>Selenomonadales</taxon>
        <taxon>Selenomonadaceae</taxon>
        <taxon>Propionispira</taxon>
    </lineage>
</organism>
<dbReference type="Proteomes" id="UP000199662">
    <property type="component" value="Unassembled WGS sequence"/>
</dbReference>
<dbReference type="RefSeq" id="WP_091833494.1">
    <property type="nucleotide sequence ID" value="NZ_FNZK01000017.1"/>
</dbReference>